<accession>A0A1I2VRN9</accession>
<dbReference type="OrthoDB" id="333702at2157"/>
<evidence type="ECO:0000313" key="1">
    <source>
        <dbReference type="EMBL" id="SFG91820.1"/>
    </source>
</evidence>
<dbReference type="EMBL" id="FOOQ01000006">
    <property type="protein sequence ID" value="SFG91820.1"/>
    <property type="molecule type" value="Genomic_DNA"/>
</dbReference>
<evidence type="ECO:0008006" key="3">
    <source>
        <dbReference type="Google" id="ProtNLM"/>
    </source>
</evidence>
<dbReference type="Proteomes" id="UP000198876">
    <property type="component" value="Unassembled WGS sequence"/>
</dbReference>
<gene>
    <name evidence="1" type="ORF">SAMN04488063_3296</name>
</gene>
<organism evidence="1 2">
    <name type="scientific">Halopelagius inordinatus</name>
    <dbReference type="NCBI Taxonomy" id="553467"/>
    <lineage>
        <taxon>Archaea</taxon>
        <taxon>Methanobacteriati</taxon>
        <taxon>Methanobacteriota</taxon>
        <taxon>Stenosarchaea group</taxon>
        <taxon>Halobacteria</taxon>
        <taxon>Halobacteriales</taxon>
        <taxon>Haloferacaceae</taxon>
    </lineage>
</organism>
<keyword evidence="2" id="KW-1185">Reference proteome</keyword>
<sequence>MASDTTKGEGTGAPSAVGRLLFAVGVGALAADTFRNLEGQIAYAESKGVPNAETMVPFTGGMLGLGSLGIALWRLPTLSAGAVATFLAGVTPVMHDYWNADEEERSSQKIAFMKNLSLFGAALVLLREARA</sequence>
<dbReference type="STRING" id="553467.SAMN04488063_3296"/>
<reference evidence="2" key="1">
    <citation type="submission" date="2016-10" db="EMBL/GenBank/DDBJ databases">
        <authorList>
            <person name="Varghese N."/>
            <person name="Submissions S."/>
        </authorList>
    </citation>
    <scope>NUCLEOTIDE SEQUENCE [LARGE SCALE GENOMIC DNA]</scope>
    <source>
        <strain evidence="2">CGMCC 1.7739</strain>
    </source>
</reference>
<dbReference type="RefSeq" id="WP_092893659.1">
    <property type="nucleotide sequence ID" value="NZ_FOOQ01000006.1"/>
</dbReference>
<evidence type="ECO:0000313" key="2">
    <source>
        <dbReference type="Proteomes" id="UP000198876"/>
    </source>
</evidence>
<proteinExistence type="predicted"/>
<protein>
    <recommendedName>
        <fullName evidence="3">DoxX protein</fullName>
    </recommendedName>
</protein>
<name>A0A1I2VRN9_9EURY</name>
<dbReference type="AlphaFoldDB" id="A0A1I2VRN9"/>